<comment type="similarity">
    <text evidence="2">Belongs to the CugP-type UDP-glucose pyrophosphorylase family.</text>
</comment>
<reference evidence="4 5" key="1">
    <citation type="journal article" date="2002" name="DNA Res.">
        <title>Complete genome structure of the thermophilic cyanobacterium Thermosynechococcus elongatus BP-1.</title>
        <authorList>
            <person name="Nakamura Y."/>
            <person name="Kaneko T."/>
            <person name="Sato S."/>
            <person name="Ikeuchi M."/>
            <person name="Katoh H."/>
            <person name="Sasamoto S."/>
            <person name="Watanabe A."/>
            <person name="Iriguchi M."/>
            <person name="Kawashima K."/>
            <person name="Kimura T."/>
            <person name="Kishida Y."/>
            <person name="Kiyokawa C."/>
            <person name="Kohara M."/>
            <person name="Matsumoto M."/>
            <person name="Matsuno A."/>
            <person name="Nakazaki N."/>
            <person name="Shimpo S."/>
            <person name="Sugimoto M."/>
            <person name="Takeuchi C."/>
            <person name="Yamada M."/>
            <person name="Tabata S."/>
        </authorList>
    </citation>
    <scope>NUCLEOTIDE SEQUENCE [LARGE SCALE GENOMIC DNA]</scope>
    <source>
        <strain evidence="5">IAM M-273 / NIES-2133 / BP-1</strain>
    </source>
</reference>
<dbReference type="HAMAP" id="MF_02085">
    <property type="entry name" value="CugP_cyano"/>
    <property type="match status" value="1"/>
</dbReference>
<keyword evidence="2" id="KW-0460">Magnesium</keyword>
<keyword evidence="2" id="KW-0479">Metal-binding</keyword>
<dbReference type="EnsemblBacteria" id="BAC08163">
    <property type="protein sequence ID" value="BAC08163"/>
    <property type="gene ID" value="BAC08163"/>
</dbReference>
<keyword evidence="5" id="KW-1185">Reference proteome</keyword>
<dbReference type="Gene3D" id="2.160.10.10">
    <property type="entry name" value="Hexapeptide repeat proteins"/>
    <property type="match status" value="1"/>
</dbReference>
<dbReference type="Gene3D" id="3.90.550.10">
    <property type="entry name" value="Spore Coat Polysaccharide Biosynthesis Protein SpsA, Chain A"/>
    <property type="match status" value="1"/>
</dbReference>
<feature type="binding site" evidence="2">
    <location>
        <position position="118"/>
    </location>
    <ligand>
        <name>Mg(2+)</name>
        <dbReference type="ChEBI" id="CHEBI:18420"/>
    </ligand>
</feature>
<evidence type="ECO:0000256" key="1">
    <source>
        <dbReference type="ARBA" id="ARBA00022679"/>
    </source>
</evidence>
<dbReference type="PDB" id="8X7S">
    <property type="method" value="X-ray"/>
    <property type="resolution" value="3.35 A"/>
    <property type="chains" value="A/B/C=1-381"/>
</dbReference>
<dbReference type="SMR" id="Q8DL85"/>
<dbReference type="Proteomes" id="UP000000440">
    <property type="component" value="Chromosome"/>
</dbReference>
<protein>
    <recommendedName>
        <fullName evidence="2">UTP--glucose-1-phosphate uridylyltransferase</fullName>
        <ecNumber evidence="2">2.7.7.9</ecNumber>
    </recommendedName>
    <alternativeName>
        <fullName evidence="2">Cyanobacterial UDP-glucose pyrophosphorylase</fullName>
    </alternativeName>
    <alternativeName>
        <fullName evidence="2">UDP-glucose pyrophosphorylase</fullName>
        <shortName evidence="2">UDP-Glc PPase</shortName>
    </alternativeName>
</protein>
<feature type="domain" description="Nucleotidyl transferase" evidence="3">
    <location>
        <begin position="2"/>
        <end position="245"/>
    </location>
</feature>
<evidence type="ECO:0000256" key="2">
    <source>
        <dbReference type="HAMAP-Rule" id="MF_02085"/>
    </source>
</evidence>
<dbReference type="GO" id="GO:0003983">
    <property type="term" value="F:UTP:glucose-1-phosphate uridylyltransferase activity"/>
    <property type="evidence" value="ECO:0007669"/>
    <property type="project" value="UniProtKB-UniRule"/>
</dbReference>
<evidence type="ECO:0007829" key="6">
    <source>
        <dbReference type="PDB" id="8X7S"/>
    </source>
</evidence>
<keyword evidence="1 2" id="KW-0808">Transferase</keyword>
<comment type="catalytic activity">
    <reaction evidence="2">
        <text>alpha-D-glucose 1-phosphate + UTP + H(+) = UDP-alpha-D-glucose + diphosphate</text>
        <dbReference type="Rhea" id="RHEA:19889"/>
        <dbReference type="ChEBI" id="CHEBI:15378"/>
        <dbReference type="ChEBI" id="CHEBI:33019"/>
        <dbReference type="ChEBI" id="CHEBI:46398"/>
        <dbReference type="ChEBI" id="CHEBI:58601"/>
        <dbReference type="ChEBI" id="CHEBI:58885"/>
        <dbReference type="EC" id="2.7.7.9"/>
    </reaction>
</comment>
<comment type="cofactor">
    <cofactor evidence="2">
        <name>Mg(2+)</name>
        <dbReference type="ChEBI" id="CHEBI:18420"/>
    </cofactor>
</comment>
<dbReference type="FunFam" id="3.90.550.10:FF:000013">
    <property type="entry name" value="mannose-1-phosphate guanyltransferase beta"/>
    <property type="match status" value="1"/>
</dbReference>
<dbReference type="RefSeq" id="WP_011056459.1">
    <property type="nucleotide sequence ID" value="NC_004113.1"/>
</dbReference>
<dbReference type="eggNOG" id="COG1208">
    <property type="taxonomic scope" value="Bacteria"/>
</dbReference>
<dbReference type="InterPro" id="IPR005835">
    <property type="entry name" value="NTP_transferase_dom"/>
</dbReference>
<dbReference type="EC" id="2.7.7.9" evidence="2"/>
<organism evidence="4 5">
    <name type="scientific">Thermosynechococcus vestitus (strain NIES-2133 / IAM M-273 / BP-1)</name>
    <dbReference type="NCBI Taxonomy" id="197221"/>
    <lineage>
        <taxon>Bacteria</taxon>
        <taxon>Bacillati</taxon>
        <taxon>Cyanobacteriota</taxon>
        <taxon>Cyanophyceae</taxon>
        <taxon>Acaryochloridales</taxon>
        <taxon>Thermosynechococcaceae</taxon>
        <taxon>Thermosynechococcus</taxon>
    </lineage>
</organism>
<comment type="function">
    <text evidence="2">Catalyzes the formation of UDP-glucose, from UTP and glucose 1-phosphate.</text>
</comment>
<evidence type="ECO:0000313" key="4">
    <source>
        <dbReference type="EMBL" id="BAC08163.1"/>
    </source>
</evidence>
<proteinExistence type="evidence at protein level"/>
<dbReference type="GO" id="GO:0000287">
    <property type="term" value="F:magnesium ion binding"/>
    <property type="evidence" value="ECO:0007669"/>
    <property type="project" value="UniProtKB-UniRule"/>
</dbReference>
<dbReference type="AlphaFoldDB" id="Q8DL85"/>
<dbReference type="PATRIC" id="fig|197221.4.peg.650"/>
<evidence type="ECO:0000259" key="3">
    <source>
        <dbReference type="Pfam" id="PF00483"/>
    </source>
</evidence>
<dbReference type="EMBL" id="BA000039">
    <property type="protein sequence ID" value="BAC08163.1"/>
    <property type="molecule type" value="Genomic_DNA"/>
</dbReference>
<dbReference type="GO" id="GO:0002134">
    <property type="term" value="F:UTP binding"/>
    <property type="evidence" value="ECO:0007669"/>
    <property type="project" value="UniProtKB-UniRule"/>
</dbReference>
<dbReference type="STRING" id="197221.gene:10747201"/>
<dbReference type="GO" id="GO:0006011">
    <property type="term" value="P:UDP-alpha-D-glucose metabolic process"/>
    <property type="evidence" value="ECO:0007669"/>
    <property type="project" value="UniProtKB-UniRule"/>
</dbReference>
<dbReference type="Pfam" id="PF00483">
    <property type="entry name" value="NTP_transferase"/>
    <property type="match status" value="1"/>
</dbReference>
<keyword evidence="6" id="KW-0002">3D-structure</keyword>
<dbReference type="KEGG" id="tel:tlr0611"/>
<keyword evidence="2" id="KW-0548">Nucleotidyltransferase</keyword>
<reference evidence="6" key="2">
    <citation type="submission" date="2023-11" db="PDB data bank">
        <title>Crystal structure of tlr0611.</title>
        <authorList>
            <person name="Su J.Y."/>
        </authorList>
    </citation>
    <scope>X-RAY CRYSTALLOGRAPHY (3.35 ANGSTROMS)</scope>
</reference>
<accession>Q8DL85</accession>
<dbReference type="InterPro" id="IPR037538">
    <property type="entry name" value="CugP_cyano"/>
</dbReference>
<dbReference type="SUPFAM" id="SSF53448">
    <property type="entry name" value="Nucleotide-diphospho-sugar transferases"/>
    <property type="match status" value="1"/>
</dbReference>
<dbReference type="PANTHER" id="PTHR22572">
    <property type="entry name" value="SUGAR-1-PHOSPHATE GUANYL TRANSFERASE"/>
    <property type="match status" value="1"/>
</dbReference>
<name>Q8DL85_THEVB</name>
<evidence type="ECO:0000313" key="5">
    <source>
        <dbReference type="Proteomes" id="UP000000440"/>
    </source>
</evidence>
<dbReference type="CDD" id="cd04181">
    <property type="entry name" value="NTP_transferase"/>
    <property type="match status" value="1"/>
</dbReference>
<dbReference type="InterPro" id="IPR029044">
    <property type="entry name" value="Nucleotide-diphossugar_trans"/>
</dbReference>
<sequence>MKAMILAAGKGTRVRPITYTIPKPMIPILQKPVMEFLVELLRQHGFNQIMVNVSHLAHEIESYFQDGQRFGVEIAYSFEGYIKDGELVGKALGSAGGIKRIQDFNPFFDDTFVVLCGDALIDLDLTAAVAWHRQKGAIATVVMKTVPREDVSSYGVVVTDKSDRIVAFQEKPSVEEALSNHINTGIYIFEPEVIDYIPSNQEYDIGSQLFPKLVEMGAPFYGLAMDFEWIDIGKVPDYWQAVRGVLNGTIKNVSIPGHEQFPGIYTGLNVAVNWDKVTIQGPVYIGGMTKIEDGATIIGPTMIGPNCHICSGAVVDNCVIFEYSRLGSDVRLVDKLVFGRYCVDKTGTTIDLKAAALDWLITDSRQTDIQLSPLELKEMMS</sequence>
<dbReference type="InterPro" id="IPR050486">
    <property type="entry name" value="Mannose-1P_guanyltransferase"/>
</dbReference>
<gene>
    <name evidence="2" type="primary">cugP</name>
    <name evidence="4" type="ordered locus">tlr0611</name>
</gene>